<dbReference type="OrthoDB" id="2275718at2759"/>
<proteinExistence type="predicted"/>
<dbReference type="InterPro" id="IPR009604">
    <property type="entry name" value="LsmAD_domain"/>
</dbReference>
<feature type="compositionally biased region" description="Basic and acidic residues" evidence="1">
    <location>
        <begin position="314"/>
        <end position="327"/>
    </location>
</feature>
<feature type="compositionally biased region" description="Low complexity" evidence="1">
    <location>
        <begin position="1002"/>
        <end position="1013"/>
    </location>
</feature>
<feature type="compositionally biased region" description="Basic and acidic residues" evidence="1">
    <location>
        <begin position="763"/>
        <end position="773"/>
    </location>
</feature>
<evidence type="ECO:0000313" key="3">
    <source>
        <dbReference type="EMBL" id="KAF2801175.1"/>
    </source>
</evidence>
<feature type="region of interest" description="Disordered" evidence="1">
    <location>
        <begin position="554"/>
        <end position="686"/>
    </location>
</feature>
<dbReference type="Proteomes" id="UP000799757">
    <property type="component" value="Unassembled WGS sequence"/>
</dbReference>
<feature type="compositionally biased region" description="Low complexity" evidence="1">
    <location>
        <begin position="626"/>
        <end position="641"/>
    </location>
</feature>
<evidence type="ECO:0000259" key="2">
    <source>
        <dbReference type="SMART" id="SM01272"/>
    </source>
</evidence>
<feature type="region of interest" description="Disordered" evidence="1">
    <location>
        <begin position="1032"/>
        <end position="1103"/>
    </location>
</feature>
<name>A0A6A6XYS4_9PLEO</name>
<feature type="region of interest" description="Disordered" evidence="1">
    <location>
        <begin position="700"/>
        <end position="742"/>
    </location>
</feature>
<dbReference type="SMART" id="SM01272">
    <property type="entry name" value="LsmAD"/>
    <property type="match status" value="1"/>
</dbReference>
<feature type="compositionally biased region" description="Polar residues" evidence="1">
    <location>
        <begin position="642"/>
        <end position="657"/>
    </location>
</feature>
<dbReference type="PANTHER" id="PTHR12854:SF7">
    <property type="entry name" value="ATAXIN-2 HOMOLOG"/>
    <property type="match status" value="1"/>
</dbReference>
<feature type="region of interest" description="Disordered" evidence="1">
    <location>
        <begin position="1"/>
        <end position="98"/>
    </location>
</feature>
<sequence>MSSAAAPSVNGSNVNGALSSSASSNPAGGRTQLKMSSSGKGADGARKQTGSPVDAAQRKPPAQKAWTQGTNPITQRPSNTNSSNGIANPPKASQNPQILSDTVSPMRHLSDRMMYLLVNLSGLPGNITLKNGEKYTGVLSGTSLDPTEMRYVFKMVKRVQPAGDAQVNGASDTSDDYVGVGDTHVMSFDIGDVAHFHVANVVLDKAQAKTQNGASSGFRTDTDISGHMAFRERNLQKWEPSAETNAELSLDSTGRSSEWDQFATNEQLFGVKTNYDENIYTTTIDRSDPQYAARAARAEKIAREIEGSSAMNSHVREERGQAGADDKGGDEEEKYSGVRRDFPPLSSGQPNKYTPPARRAPTGHPTVTGAPVDPAIISSQLARPNSATSKSAQRGISPSEKRATPEPAKATPKAEVSAPSKSETPKDVLAKAATKAAPNTKPTAEPTPKPSTTFKPAVAGIPARKPGRPDNATANVEHDLLDSFKQFSAAEKLRMSERQRSLARESKAVKLNDLKKFSQNFKLNTPVPTDLVPILAKDEIKQKVIVEKALRAVQELKSTPPKASPVPVDQKAATRSTTAKPEPPHASPSATVADRQQNQRPRPQQNHYGSATMRERTTQNHNANQGNGRSTGLLSSRLTLNQQQHKQQGTVPYNNVPQPIPVQEMRGPPPTGPSASSSGVQTPTSGVSTRFNVRAHEFKPNPAASTFQPGGNPSANSSPRPPSSSRQESPRKPQLSSFFGGQRSSVQALDLNESFNPIKRLAKEAQDENRNREYSNNGGIPYPFRTPPTWDFPETNKERGFVDMFERNSAPTPISAPHSVMGNGPIPHQHQLPPHLQGPQSIPQGQTPHHTPRHPPAQPHHGQGGHHYEAQHMQFSHSTSSMHPSPRPMPPYVYNTQPQPMPGFPPPMQGYGMSPNVQHASLRGGHGGPQFVNPPAPGMGGQMMTNQPSNGPFMGMPANPQMQMYSPAPGNAYPQYQGQMPTGPGANGFPSPRPGGAPLMNHQGSQQGHQQQQMMYMQQHGAQVPPMYAQMPPAQMNQMRGPYPQPNQPHFGSPHQHHQFPQNHRGTPSGSYSQPMMQQHSLPPQVPPTGPANHGPEVSEEVK</sequence>
<feature type="compositionally biased region" description="Low complexity" evidence="1">
    <location>
        <begin position="595"/>
        <end position="606"/>
    </location>
</feature>
<feature type="region of interest" description="Disordered" evidence="1">
    <location>
        <begin position="237"/>
        <end position="257"/>
    </location>
</feature>
<feature type="region of interest" description="Disordered" evidence="1">
    <location>
        <begin position="808"/>
        <end position="866"/>
    </location>
</feature>
<protein>
    <recommendedName>
        <fullName evidence="2">LsmAD domain-containing protein</fullName>
    </recommendedName>
</protein>
<feature type="compositionally biased region" description="Low complexity" evidence="1">
    <location>
        <begin position="430"/>
        <end position="453"/>
    </location>
</feature>
<dbReference type="GO" id="GO:0034063">
    <property type="term" value="P:stress granule assembly"/>
    <property type="evidence" value="ECO:0007669"/>
    <property type="project" value="TreeGrafter"/>
</dbReference>
<feature type="compositionally biased region" description="Polar residues" evidence="1">
    <location>
        <begin position="65"/>
        <end position="98"/>
    </location>
</feature>
<feature type="compositionally biased region" description="Low complexity" evidence="1">
    <location>
        <begin position="708"/>
        <end position="727"/>
    </location>
</feature>
<feature type="region of interest" description="Disordered" evidence="1">
    <location>
        <begin position="985"/>
        <end position="1013"/>
    </location>
</feature>
<keyword evidence="4" id="KW-1185">Reference proteome</keyword>
<feature type="compositionally biased region" description="Polar residues" evidence="1">
    <location>
        <begin position="1059"/>
        <end position="1082"/>
    </location>
</feature>
<evidence type="ECO:0000313" key="4">
    <source>
        <dbReference type="Proteomes" id="UP000799757"/>
    </source>
</evidence>
<dbReference type="EMBL" id="MU001738">
    <property type="protein sequence ID" value="KAF2801175.1"/>
    <property type="molecule type" value="Genomic_DNA"/>
</dbReference>
<feature type="compositionally biased region" description="Polar residues" evidence="1">
    <location>
        <begin position="377"/>
        <end position="396"/>
    </location>
</feature>
<feature type="compositionally biased region" description="Polar residues" evidence="1">
    <location>
        <begin position="1"/>
        <end position="26"/>
    </location>
</feature>
<dbReference type="InterPro" id="IPR045117">
    <property type="entry name" value="ATXN2-like"/>
</dbReference>
<accession>A0A6A6XYS4</accession>
<feature type="compositionally biased region" description="Low complexity" evidence="1">
    <location>
        <begin position="824"/>
        <end position="840"/>
    </location>
</feature>
<dbReference type="GO" id="GO:0010494">
    <property type="term" value="C:cytoplasmic stress granule"/>
    <property type="evidence" value="ECO:0007669"/>
    <property type="project" value="TreeGrafter"/>
</dbReference>
<feature type="region of interest" description="Disordered" evidence="1">
    <location>
        <begin position="763"/>
        <end position="794"/>
    </location>
</feature>
<evidence type="ECO:0000256" key="1">
    <source>
        <dbReference type="SAM" id="MobiDB-lite"/>
    </source>
</evidence>
<dbReference type="GO" id="GO:0003729">
    <property type="term" value="F:mRNA binding"/>
    <property type="evidence" value="ECO:0007669"/>
    <property type="project" value="TreeGrafter"/>
</dbReference>
<feature type="domain" description="LsmAD" evidence="2">
    <location>
        <begin position="269"/>
        <end position="341"/>
    </location>
</feature>
<feature type="compositionally biased region" description="Polar residues" evidence="1">
    <location>
        <begin position="242"/>
        <end position="256"/>
    </location>
</feature>
<reference evidence="3" key="1">
    <citation type="journal article" date="2020" name="Stud. Mycol.">
        <title>101 Dothideomycetes genomes: a test case for predicting lifestyles and emergence of pathogens.</title>
        <authorList>
            <person name="Haridas S."/>
            <person name="Albert R."/>
            <person name="Binder M."/>
            <person name="Bloem J."/>
            <person name="Labutti K."/>
            <person name="Salamov A."/>
            <person name="Andreopoulos B."/>
            <person name="Baker S."/>
            <person name="Barry K."/>
            <person name="Bills G."/>
            <person name="Bluhm B."/>
            <person name="Cannon C."/>
            <person name="Castanera R."/>
            <person name="Culley D."/>
            <person name="Daum C."/>
            <person name="Ezra D."/>
            <person name="Gonzalez J."/>
            <person name="Henrissat B."/>
            <person name="Kuo A."/>
            <person name="Liang C."/>
            <person name="Lipzen A."/>
            <person name="Lutzoni F."/>
            <person name="Magnuson J."/>
            <person name="Mondo S."/>
            <person name="Nolan M."/>
            <person name="Ohm R."/>
            <person name="Pangilinan J."/>
            <person name="Park H.-J."/>
            <person name="Ramirez L."/>
            <person name="Alfaro M."/>
            <person name="Sun H."/>
            <person name="Tritt A."/>
            <person name="Yoshinaga Y."/>
            <person name="Zwiers L.-H."/>
            <person name="Turgeon B."/>
            <person name="Goodwin S."/>
            <person name="Spatafora J."/>
            <person name="Crous P."/>
            <person name="Grigoriev I."/>
        </authorList>
    </citation>
    <scope>NUCLEOTIDE SEQUENCE</scope>
    <source>
        <strain evidence="3">CBS 109.77</strain>
    </source>
</reference>
<dbReference type="InterPro" id="IPR025852">
    <property type="entry name" value="SM_dom_ATX"/>
</dbReference>
<dbReference type="AlphaFoldDB" id="A0A6A6XYS4"/>
<organism evidence="3 4">
    <name type="scientific">Melanomma pulvis-pyrius CBS 109.77</name>
    <dbReference type="NCBI Taxonomy" id="1314802"/>
    <lineage>
        <taxon>Eukaryota</taxon>
        <taxon>Fungi</taxon>
        <taxon>Dikarya</taxon>
        <taxon>Ascomycota</taxon>
        <taxon>Pezizomycotina</taxon>
        <taxon>Dothideomycetes</taxon>
        <taxon>Pleosporomycetidae</taxon>
        <taxon>Pleosporales</taxon>
        <taxon>Melanommataceae</taxon>
        <taxon>Melanomma</taxon>
    </lineage>
</organism>
<dbReference type="PANTHER" id="PTHR12854">
    <property type="entry name" value="ATAXIN 2-RELATED"/>
    <property type="match status" value="1"/>
</dbReference>
<gene>
    <name evidence="3" type="ORF">K505DRAFT_355032</name>
</gene>
<dbReference type="Pfam" id="PF06741">
    <property type="entry name" value="LsmAD"/>
    <property type="match status" value="1"/>
</dbReference>
<feature type="region of interest" description="Disordered" evidence="1">
    <location>
        <begin position="303"/>
        <end position="474"/>
    </location>
</feature>
<feature type="compositionally biased region" description="Low complexity" evidence="1">
    <location>
        <begin position="405"/>
        <end position="415"/>
    </location>
</feature>
<dbReference type="Pfam" id="PF14438">
    <property type="entry name" value="SM-ATX"/>
    <property type="match status" value="1"/>
</dbReference>